<dbReference type="InParanoid" id="G4TNE3"/>
<evidence type="ECO:0000256" key="1">
    <source>
        <dbReference type="SAM" id="MobiDB-lite"/>
    </source>
</evidence>
<comment type="caution">
    <text evidence="4">The sequence shown here is derived from an EMBL/GenBank/DDBJ whole genome shotgun (WGS) entry which is preliminary data.</text>
</comment>
<keyword evidence="2" id="KW-0472">Membrane</keyword>
<dbReference type="OrthoDB" id="3251775at2759"/>
<keyword evidence="5" id="KW-1185">Reference proteome</keyword>
<proteinExistence type="predicted"/>
<feature type="transmembrane region" description="Helical" evidence="2">
    <location>
        <begin position="225"/>
        <end position="243"/>
    </location>
</feature>
<accession>G4TNE3</accession>
<dbReference type="HOGENOM" id="CLU_571219_0_0_1"/>
<evidence type="ECO:0000313" key="4">
    <source>
        <dbReference type="EMBL" id="CCA72836.1"/>
    </source>
</evidence>
<evidence type="ECO:0000256" key="2">
    <source>
        <dbReference type="SAM" id="Phobius"/>
    </source>
</evidence>
<dbReference type="Pfam" id="PF20151">
    <property type="entry name" value="DUF6533"/>
    <property type="match status" value="1"/>
</dbReference>
<keyword evidence="2" id="KW-1133">Transmembrane helix</keyword>
<keyword evidence="2" id="KW-0812">Transmembrane</keyword>
<feature type="transmembrane region" description="Helical" evidence="2">
    <location>
        <begin position="185"/>
        <end position="204"/>
    </location>
</feature>
<protein>
    <recommendedName>
        <fullName evidence="3">DUF6533 domain-containing protein</fullName>
    </recommendedName>
</protein>
<dbReference type="InterPro" id="IPR045340">
    <property type="entry name" value="DUF6533"/>
</dbReference>
<dbReference type="EMBL" id="CAFZ01000186">
    <property type="protein sequence ID" value="CCA72836.1"/>
    <property type="molecule type" value="Genomic_DNA"/>
</dbReference>
<dbReference type="Proteomes" id="UP000007148">
    <property type="component" value="Unassembled WGS sequence"/>
</dbReference>
<reference evidence="4 5" key="1">
    <citation type="journal article" date="2011" name="PLoS Pathog.">
        <title>Endophytic Life Strategies Decoded by Genome and Transcriptome Analyses of the Mutualistic Root Symbiont Piriformospora indica.</title>
        <authorList>
            <person name="Zuccaro A."/>
            <person name="Lahrmann U."/>
            <person name="Guldener U."/>
            <person name="Langen G."/>
            <person name="Pfiffi S."/>
            <person name="Biedenkopf D."/>
            <person name="Wong P."/>
            <person name="Samans B."/>
            <person name="Grimm C."/>
            <person name="Basiewicz M."/>
            <person name="Murat C."/>
            <person name="Martin F."/>
            <person name="Kogel K.H."/>
        </authorList>
    </citation>
    <scope>NUCLEOTIDE SEQUENCE [LARGE SCALE GENOMIC DNA]</scope>
    <source>
        <strain evidence="4 5">DSM 11827</strain>
    </source>
</reference>
<organism evidence="4 5">
    <name type="scientific">Serendipita indica (strain DSM 11827)</name>
    <name type="common">Root endophyte fungus</name>
    <name type="synonym">Piriformospora indica</name>
    <dbReference type="NCBI Taxonomy" id="1109443"/>
    <lineage>
        <taxon>Eukaryota</taxon>
        <taxon>Fungi</taxon>
        <taxon>Dikarya</taxon>
        <taxon>Basidiomycota</taxon>
        <taxon>Agaricomycotina</taxon>
        <taxon>Agaricomycetes</taxon>
        <taxon>Sebacinales</taxon>
        <taxon>Serendipitaceae</taxon>
        <taxon>Serendipita</taxon>
    </lineage>
</organism>
<gene>
    <name evidence="4" type="ORF">PIIN_06772</name>
</gene>
<feature type="transmembrane region" description="Helical" evidence="2">
    <location>
        <begin position="249"/>
        <end position="271"/>
    </location>
</feature>
<feature type="region of interest" description="Disordered" evidence="1">
    <location>
        <begin position="331"/>
        <end position="358"/>
    </location>
</feature>
<dbReference type="AlphaFoldDB" id="G4TNE3"/>
<dbReference type="STRING" id="1109443.G4TNE3"/>
<feature type="domain" description="DUF6533" evidence="3">
    <location>
        <begin position="35"/>
        <end position="74"/>
    </location>
</feature>
<evidence type="ECO:0000259" key="3">
    <source>
        <dbReference type="Pfam" id="PF20151"/>
    </source>
</evidence>
<sequence>MATLADLTFFGPLTAKTLQSAAYAVRTARAVNYGAMSLMLWDMLLTLPREVELIWNSQLTALKVIFLFNRYATPAVISVNIWADHAHSFLIDTPLRQGSFAGDGTRPRSESSSSARPWSRALFHSVFGLGTICRRAIYTYSSQYGSLLSLLPWRLSLTRCGFMGEQDIIHIPMFNVCMTKQPVIWTQWLPGVIEHGLYFSLLFYHAMATPRSAHRPALAILYRDGILFYFVTFGVMFTALIIWKYAPRLYMGVTLYTPWIVFQMAISRLLLHVRTSQLFEGYASRRNTSASSCQAPHLRHPTALPLQSFHTAQRMAQHGRTLPFVKRGEYVTSSGHQPRTPSPQTSSQSHGRETQYIEDVGPRWGSNQQLRFWRRRLWWLLPEVWASSEGVRDVYVFIGAESQDCEIGGTGGVRVSRLGRFDHWL</sequence>
<name>G4TNE3_SERID</name>
<evidence type="ECO:0000313" key="5">
    <source>
        <dbReference type="Proteomes" id="UP000007148"/>
    </source>
</evidence>